<dbReference type="Gene3D" id="3.30.200.20">
    <property type="entry name" value="Phosphorylase Kinase, domain 1"/>
    <property type="match status" value="1"/>
</dbReference>
<dbReference type="InterPro" id="IPR011009">
    <property type="entry name" value="Kinase-like_dom_sf"/>
</dbReference>
<comment type="caution">
    <text evidence="2">The sequence shown here is derived from an EMBL/GenBank/DDBJ whole genome shotgun (WGS) entry which is preliminary data.</text>
</comment>
<protein>
    <submittedName>
        <fullName evidence="2">Aminoglycoside phosphotransferase family protein</fullName>
    </submittedName>
</protein>
<dbReference type="InterPro" id="IPR002575">
    <property type="entry name" value="Aminoglycoside_PTrfase"/>
</dbReference>
<dbReference type="EMBL" id="JBHUDD010000160">
    <property type="protein sequence ID" value="MFD1511582.1"/>
    <property type="molecule type" value="Genomic_DNA"/>
</dbReference>
<dbReference type="Gene3D" id="3.90.1200.10">
    <property type="match status" value="1"/>
</dbReference>
<keyword evidence="3" id="KW-1185">Reference proteome</keyword>
<feature type="domain" description="Aminoglycoside phosphotransferase" evidence="1">
    <location>
        <begin position="23"/>
        <end position="237"/>
    </location>
</feature>
<reference evidence="3" key="1">
    <citation type="journal article" date="2019" name="Int. J. Syst. Evol. Microbiol.">
        <title>The Global Catalogue of Microorganisms (GCM) 10K type strain sequencing project: providing services to taxonomists for standard genome sequencing and annotation.</title>
        <authorList>
            <consortium name="The Broad Institute Genomics Platform"/>
            <consortium name="The Broad Institute Genome Sequencing Center for Infectious Disease"/>
            <person name="Wu L."/>
            <person name="Ma J."/>
        </authorList>
    </citation>
    <scope>NUCLEOTIDE SEQUENCE [LARGE SCALE GENOMIC DNA]</scope>
    <source>
        <strain evidence="3">CGMCC 1.12477</strain>
    </source>
</reference>
<evidence type="ECO:0000259" key="1">
    <source>
        <dbReference type="Pfam" id="PF01636"/>
    </source>
</evidence>
<sequence length="341" mass="37599">MTDRAALAQAFLDTTDWRGGTRTLLAGDASNRRYDRVHHPETGQTAVLMDADPAKGEDVRPFVTIARHLTAQGLSAPRIWAEDPAQGFLLIEDLGDALFARVVIAEPALEQTLYRAATDVLTTLHAAPLPSGLKPYDPALMTQLAGLAHDWYLRGTSGPDDRAKQAFCAAFEPLLNQVTDPADVLIQRDYHAENLLWLPDRAGVARVGLLDFQDAMLGHRAYDLVSLLQDARRDVPPVIESQMVARFVSENDLDPTAFDVAYAALGAQRNMRILGVFARLSLRDGKTHYIDLIPRVWDYLIRDLDHPALSDIRALVLDALPEPDATLLQGLKDQCGTIPKQ</sequence>
<gene>
    <name evidence="2" type="ORF">ACFTOW_19530</name>
</gene>
<dbReference type="RefSeq" id="WP_379918922.1">
    <property type="nucleotide sequence ID" value="NZ_JBHUDD010000160.1"/>
</dbReference>
<evidence type="ECO:0000313" key="3">
    <source>
        <dbReference type="Proteomes" id="UP001597186"/>
    </source>
</evidence>
<organism evidence="2 3">
    <name type="scientific">Lacimonas salitolerans</name>
    <dbReference type="NCBI Taxonomy" id="1323750"/>
    <lineage>
        <taxon>Bacteria</taxon>
        <taxon>Pseudomonadati</taxon>
        <taxon>Pseudomonadota</taxon>
        <taxon>Alphaproteobacteria</taxon>
        <taxon>Rhodobacterales</taxon>
        <taxon>Paracoccaceae</taxon>
        <taxon>Lacimonas</taxon>
    </lineage>
</organism>
<dbReference type="SUPFAM" id="SSF56112">
    <property type="entry name" value="Protein kinase-like (PK-like)"/>
    <property type="match status" value="1"/>
</dbReference>
<accession>A0ABW4EJG1</accession>
<dbReference type="Pfam" id="PF01636">
    <property type="entry name" value="APH"/>
    <property type="match status" value="1"/>
</dbReference>
<proteinExistence type="predicted"/>
<evidence type="ECO:0000313" key="2">
    <source>
        <dbReference type="EMBL" id="MFD1511582.1"/>
    </source>
</evidence>
<dbReference type="Proteomes" id="UP001597186">
    <property type="component" value="Unassembled WGS sequence"/>
</dbReference>
<name>A0ABW4EJG1_9RHOB</name>